<reference evidence="3 4" key="1">
    <citation type="submission" date="2017-11" db="EMBL/GenBank/DDBJ databases">
        <title>Bacillus camelliae sp. nov., isolated from pu'er tea.</title>
        <authorList>
            <person name="Niu L."/>
        </authorList>
    </citation>
    <scope>NUCLEOTIDE SEQUENCE [LARGE SCALE GENOMIC DNA]</scope>
    <source>
        <strain evidence="3 4">7578-1</strain>
    </source>
</reference>
<accession>A0A2N3LCN6</accession>
<sequence>MRHLVLLRGAMGSGKSTFIKENKLEQFTLSADDIRLLFQTPVMTENGTYTINAKNDNKVWKFLFELLEERMKRGEFTVIDATHAKTEAISRYKQLAQSYRYRVSVVDFSNVSLEKLLEQNKLRPEYKHVPDHAIMNSYERMQTENVPKWVNVIKPHEFQEVMQFKPIDLSEWKRIHHIGDIHGCYTALMEYLNGGLKEDELYIFVGDLLDRGLENDKVLQFFIDIKDNQNVIILEGNHEHHIKTWSHDEECVSRVFENSTQPQLEQAGIDKKDVRQLYRRLRQLVYYTYGDKTVVVTHGGISKIPDNFMFLSTEQLIKGVGDYELDIDYAFENNEYSSKQVRGGIGNKLMLEWFSTVYQIHGHRNIFRLPVQAAKNSFNLEGQVEKGGHLRVVTLSKDGFDTHEIKNKVFKLNKGDIPAINEDELTIDNFLEYLQNHKYISEKQLGGNISSFNFTRKAFNDKVWDDINVKARGLFINTNTKEIVSRSYNKFFNVNERSFTKISALADNMKFPVTIYDKPNGYLGTVGYDSETDELVFTSKSELRGEHAEWVKEMFYKTFKLDTIQFIKDTLKNMNLALVFEVILVEKDPHIIEYNEDKLILLDMVKRDVHYGKVDYENLQLFGRQIGIEVKEKVSVIDNWTDFYKWYREITNDWSIEKEGFVIEDSSGFMTKIKLPYYNFWKQMRGIKDKIGRKHDHMIKGSSLYTPLHNKFFSWAKTKDKEYLKKSNIIQLRNDFLSEIN</sequence>
<dbReference type="OrthoDB" id="9805698at2"/>
<dbReference type="SUPFAM" id="SSF52540">
    <property type="entry name" value="P-loop containing nucleoside triphosphate hydrolases"/>
    <property type="match status" value="1"/>
</dbReference>
<gene>
    <name evidence="3" type="ORF">CWO92_24570</name>
</gene>
<dbReference type="EMBL" id="PIQO01000046">
    <property type="protein sequence ID" value="PKR82422.1"/>
    <property type="molecule type" value="Genomic_DNA"/>
</dbReference>
<dbReference type="Proteomes" id="UP000233440">
    <property type="component" value="Unassembled WGS sequence"/>
</dbReference>
<dbReference type="GO" id="GO:0006388">
    <property type="term" value="P:tRNA splicing, via endonucleolytic cleavage and ligation"/>
    <property type="evidence" value="ECO:0007669"/>
    <property type="project" value="TreeGrafter"/>
</dbReference>
<dbReference type="Pfam" id="PF00149">
    <property type="entry name" value="Metallophos"/>
    <property type="match status" value="1"/>
</dbReference>
<dbReference type="RefSeq" id="WP_101356799.1">
    <property type="nucleotide sequence ID" value="NZ_PIQO01000046.1"/>
</dbReference>
<organism evidence="3 4">
    <name type="scientific">Heyndrickxia camelliae</name>
    <dbReference type="NCBI Taxonomy" id="1707093"/>
    <lineage>
        <taxon>Bacteria</taxon>
        <taxon>Bacillati</taxon>
        <taxon>Bacillota</taxon>
        <taxon>Bacilli</taxon>
        <taxon>Bacillales</taxon>
        <taxon>Bacillaceae</taxon>
        <taxon>Heyndrickxia</taxon>
    </lineage>
</organism>
<comment type="caution">
    <text evidence="3">The sequence shown here is derived from an EMBL/GenBank/DDBJ whole genome shotgun (WGS) entry which is preliminary data.</text>
</comment>
<dbReference type="InterPro" id="IPR029052">
    <property type="entry name" value="Metallo-depent_PP-like"/>
</dbReference>
<feature type="domain" description="T4 RNA ligase 1-like N-terminal" evidence="2">
    <location>
        <begin position="470"/>
        <end position="678"/>
    </location>
</feature>
<dbReference type="Gene3D" id="3.60.21.10">
    <property type="match status" value="1"/>
</dbReference>
<evidence type="ECO:0000313" key="3">
    <source>
        <dbReference type="EMBL" id="PKR82422.1"/>
    </source>
</evidence>
<name>A0A2N3LCN6_9BACI</name>
<dbReference type="SUPFAM" id="SSF56300">
    <property type="entry name" value="Metallo-dependent phosphatases"/>
    <property type="match status" value="1"/>
</dbReference>
<dbReference type="Gene3D" id="3.40.50.300">
    <property type="entry name" value="P-loop containing nucleotide triphosphate hydrolases"/>
    <property type="match status" value="1"/>
</dbReference>
<feature type="domain" description="Calcineurin-like phosphoesterase" evidence="1">
    <location>
        <begin position="174"/>
        <end position="307"/>
    </location>
</feature>
<dbReference type="Pfam" id="PF09511">
    <property type="entry name" value="RNA_lig_T4_1"/>
    <property type="match status" value="1"/>
</dbReference>
<protein>
    <submittedName>
        <fullName evidence="3">Phosphatase</fullName>
    </submittedName>
</protein>
<dbReference type="GO" id="GO:0003972">
    <property type="term" value="F:RNA ligase (ATP) activity"/>
    <property type="evidence" value="ECO:0007669"/>
    <property type="project" value="TreeGrafter"/>
</dbReference>
<keyword evidence="4" id="KW-1185">Reference proteome</keyword>
<dbReference type="Pfam" id="PF13671">
    <property type="entry name" value="AAA_33"/>
    <property type="match status" value="1"/>
</dbReference>
<proteinExistence type="predicted"/>
<evidence type="ECO:0000259" key="1">
    <source>
        <dbReference type="Pfam" id="PF00149"/>
    </source>
</evidence>
<dbReference type="InterPro" id="IPR027417">
    <property type="entry name" value="P-loop_NTPase"/>
</dbReference>
<dbReference type="GO" id="GO:0016787">
    <property type="term" value="F:hydrolase activity"/>
    <property type="evidence" value="ECO:0007669"/>
    <property type="project" value="InterPro"/>
</dbReference>
<evidence type="ECO:0000259" key="2">
    <source>
        <dbReference type="Pfam" id="PF09511"/>
    </source>
</evidence>
<evidence type="ECO:0000313" key="4">
    <source>
        <dbReference type="Proteomes" id="UP000233440"/>
    </source>
</evidence>
<dbReference type="InterPro" id="IPR019039">
    <property type="entry name" value="T4-Rnl1-like_N"/>
</dbReference>
<dbReference type="AlphaFoldDB" id="A0A2N3LCN6"/>
<dbReference type="InterPro" id="IPR004843">
    <property type="entry name" value="Calcineurin-like_PHP"/>
</dbReference>
<dbReference type="PANTHER" id="PTHR32004">
    <property type="entry name" value="TRNA LIGASE"/>
    <property type="match status" value="1"/>
</dbReference>
<dbReference type="PANTHER" id="PTHR32004:SF1">
    <property type="entry name" value="TRNA LIGASE"/>
    <property type="match status" value="1"/>
</dbReference>